<dbReference type="Proteomes" id="UP001329430">
    <property type="component" value="Chromosome 3"/>
</dbReference>
<evidence type="ECO:0000313" key="1">
    <source>
        <dbReference type="EMBL" id="KAK5646418.1"/>
    </source>
</evidence>
<dbReference type="EMBL" id="JAVRBK010000003">
    <property type="protein sequence ID" value="KAK5646418.1"/>
    <property type="molecule type" value="Genomic_DNA"/>
</dbReference>
<keyword evidence="2" id="KW-1185">Reference proteome</keyword>
<name>A0AAN7ZR53_9COLE</name>
<dbReference type="AlphaFoldDB" id="A0AAN7ZR53"/>
<organism evidence="1 2">
    <name type="scientific">Pyrocoelia pectoralis</name>
    <dbReference type="NCBI Taxonomy" id="417401"/>
    <lineage>
        <taxon>Eukaryota</taxon>
        <taxon>Metazoa</taxon>
        <taxon>Ecdysozoa</taxon>
        <taxon>Arthropoda</taxon>
        <taxon>Hexapoda</taxon>
        <taxon>Insecta</taxon>
        <taxon>Pterygota</taxon>
        <taxon>Neoptera</taxon>
        <taxon>Endopterygota</taxon>
        <taxon>Coleoptera</taxon>
        <taxon>Polyphaga</taxon>
        <taxon>Elateriformia</taxon>
        <taxon>Elateroidea</taxon>
        <taxon>Lampyridae</taxon>
        <taxon>Lampyrinae</taxon>
        <taxon>Pyrocoelia</taxon>
    </lineage>
</organism>
<sequence>MTFNSYSHQVVKKSASSTKPYENNQHLIIREAKSFTETTENFKSHNLRDTNEKIINGYNNESLLQNKISSKGFETREVLSNQIFFVREKMLTYRGNHYSFNDIAINWKKDCRMWLWKCKKPKLKMKQLREQMQNLKM</sequence>
<gene>
    <name evidence="1" type="ORF">RI129_004882</name>
</gene>
<accession>A0AAN7ZR53</accession>
<protein>
    <submittedName>
        <fullName evidence="1">Uncharacterized protein</fullName>
    </submittedName>
</protein>
<comment type="caution">
    <text evidence="1">The sequence shown here is derived from an EMBL/GenBank/DDBJ whole genome shotgun (WGS) entry which is preliminary data.</text>
</comment>
<reference evidence="1 2" key="1">
    <citation type="journal article" date="2024" name="Insects">
        <title>An Improved Chromosome-Level Genome Assembly of the Firefly Pyrocoelia pectoralis.</title>
        <authorList>
            <person name="Fu X."/>
            <person name="Meyer-Rochow V.B."/>
            <person name="Ballantyne L."/>
            <person name="Zhu X."/>
        </authorList>
    </citation>
    <scope>NUCLEOTIDE SEQUENCE [LARGE SCALE GENOMIC DNA]</scope>
    <source>
        <strain evidence="1">XCY_ONT2</strain>
    </source>
</reference>
<proteinExistence type="predicted"/>
<evidence type="ECO:0000313" key="2">
    <source>
        <dbReference type="Proteomes" id="UP001329430"/>
    </source>
</evidence>